<feature type="domain" description="Hemerythrin-like" evidence="1">
    <location>
        <begin position="45"/>
        <end position="167"/>
    </location>
</feature>
<organism evidence="2 3">
    <name type="scientific">Phialocephala subalpina</name>
    <dbReference type="NCBI Taxonomy" id="576137"/>
    <lineage>
        <taxon>Eukaryota</taxon>
        <taxon>Fungi</taxon>
        <taxon>Dikarya</taxon>
        <taxon>Ascomycota</taxon>
        <taxon>Pezizomycotina</taxon>
        <taxon>Leotiomycetes</taxon>
        <taxon>Helotiales</taxon>
        <taxon>Mollisiaceae</taxon>
        <taxon>Phialocephala</taxon>
        <taxon>Phialocephala fortinii species complex</taxon>
    </lineage>
</organism>
<dbReference type="OrthoDB" id="58416at2759"/>
<sequence length="265" mass="30894">MGQSPTKITKQWADSPFQLLETPRKRCNITDLKTEPKSICAATEMALIHNVFIRILNCIYLQAPNISPSNPKDVKDFAIFMRAWCITIHEHHGNEEKYFFPWLEKEIGKEGFMEKNVVQHHAFNPGLEKFENYVESLREGKEEFDGERVVSLIDGFGTTLTDHLKDEIVTFEALEEYEGVIDWKAWNQMLQDIALKTADTAYEIPVVMTNFDVPFEAPYHQAVWPTIPWYAMIVFRWVYIPRNKGAWRFSCCDSYGIPKELEFVD</sequence>
<protein>
    <recommendedName>
        <fullName evidence="1">Hemerythrin-like domain-containing protein</fullName>
    </recommendedName>
</protein>
<proteinExistence type="predicted"/>
<evidence type="ECO:0000313" key="3">
    <source>
        <dbReference type="Proteomes" id="UP000184330"/>
    </source>
</evidence>
<keyword evidence="3" id="KW-1185">Reference proteome</keyword>
<dbReference type="EMBL" id="FJOG01000020">
    <property type="protein sequence ID" value="CZR62178.1"/>
    <property type="molecule type" value="Genomic_DNA"/>
</dbReference>
<dbReference type="Gene3D" id="1.20.120.520">
    <property type="entry name" value="nmb1532 protein domain like"/>
    <property type="match status" value="1"/>
</dbReference>
<dbReference type="Proteomes" id="UP000184330">
    <property type="component" value="Unassembled WGS sequence"/>
</dbReference>
<accession>A0A1L7XAW5</accession>
<evidence type="ECO:0000313" key="2">
    <source>
        <dbReference type="EMBL" id="CZR62178.1"/>
    </source>
</evidence>
<gene>
    <name evidence="2" type="ORF">PAC_12075</name>
</gene>
<dbReference type="InterPro" id="IPR012312">
    <property type="entry name" value="Hemerythrin-like"/>
</dbReference>
<dbReference type="CDD" id="cd12108">
    <property type="entry name" value="Hr-like"/>
    <property type="match status" value="1"/>
</dbReference>
<name>A0A1L7XAW5_9HELO</name>
<dbReference type="Pfam" id="PF01814">
    <property type="entry name" value="Hemerythrin"/>
    <property type="match status" value="1"/>
</dbReference>
<dbReference type="PANTHER" id="PTHR38048">
    <property type="entry name" value="EXPRESSED PROTEIN"/>
    <property type="match status" value="1"/>
</dbReference>
<dbReference type="InterPro" id="IPR053206">
    <property type="entry name" value="Dimeric_xanthone_biosynth"/>
</dbReference>
<dbReference type="AlphaFoldDB" id="A0A1L7XAW5"/>
<dbReference type="PANTHER" id="PTHR38048:SF2">
    <property type="entry name" value="HEMERYTHRIN-LIKE DOMAIN-CONTAINING PROTEIN"/>
    <property type="match status" value="1"/>
</dbReference>
<evidence type="ECO:0000259" key="1">
    <source>
        <dbReference type="Pfam" id="PF01814"/>
    </source>
</evidence>
<dbReference type="STRING" id="576137.A0A1L7XAW5"/>
<reference evidence="2 3" key="1">
    <citation type="submission" date="2016-03" db="EMBL/GenBank/DDBJ databases">
        <authorList>
            <person name="Ploux O."/>
        </authorList>
    </citation>
    <scope>NUCLEOTIDE SEQUENCE [LARGE SCALE GENOMIC DNA]</scope>
    <source>
        <strain evidence="2 3">UAMH 11012</strain>
    </source>
</reference>